<name>A0A7G3UL80_STRT9</name>
<dbReference type="InterPro" id="IPR049052">
    <property type="entry name" value="nSTAND1"/>
</dbReference>
<dbReference type="InterPro" id="IPR019775">
    <property type="entry name" value="WD40_repeat_CS"/>
</dbReference>
<dbReference type="InterPro" id="IPR015943">
    <property type="entry name" value="WD40/YVTN_repeat-like_dom_sf"/>
</dbReference>
<dbReference type="CDD" id="cd00093">
    <property type="entry name" value="HTH_XRE"/>
    <property type="match status" value="1"/>
</dbReference>
<dbReference type="Pfam" id="PF20703">
    <property type="entry name" value="nSTAND1"/>
    <property type="match status" value="1"/>
</dbReference>
<feature type="repeat" description="WD" evidence="3">
    <location>
        <begin position="1181"/>
        <end position="1222"/>
    </location>
</feature>
<dbReference type="SMART" id="SM00320">
    <property type="entry name" value="WD40"/>
    <property type="match status" value="13"/>
</dbReference>
<accession>A0A7G3UL80</accession>
<evidence type="ECO:0000256" key="1">
    <source>
        <dbReference type="ARBA" id="ARBA00022574"/>
    </source>
</evidence>
<protein>
    <recommendedName>
        <fullName evidence="5">HTH cro/C1-type domain-containing protein</fullName>
    </recommendedName>
</protein>
<feature type="domain" description="HTH cro/C1-type" evidence="5">
    <location>
        <begin position="22"/>
        <end position="78"/>
    </location>
</feature>
<dbReference type="PANTHER" id="PTHR22847">
    <property type="entry name" value="WD40 REPEAT PROTEIN"/>
    <property type="match status" value="1"/>
</dbReference>
<dbReference type="Gene3D" id="2.130.10.10">
    <property type="entry name" value="YVTN repeat-like/Quinoprotein amine dehydrogenase"/>
    <property type="match status" value="4"/>
</dbReference>
<dbReference type="PROSITE" id="PS50294">
    <property type="entry name" value="WD_REPEATS_REGION"/>
    <property type="match status" value="4"/>
</dbReference>
<dbReference type="SUPFAM" id="SSF52540">
    <property type="entry name" value="P-loop containing nucleoside triphosphate hydrolases"/>
    <property type="match status" value="1"/>
</dbReference>
<dbReference type="Proteomes" id="UP000005940">
    <property type="component" value="Chromosome"/>
</dbReference>
<dbReference type="InterPro" id="IPR001387">
    <property type="entry name" value="Cro/C1-type_HTH"/>
</dbReference>
<evidence type="ECO:0000313" key="7">
    <source>
        <dbReference type="Proteomes" id="UP000005940"/>
    </source>
</evidence>
<keyword evidence="1 3" id="KW-0853">WD repeat</keyword>
<evidence type="ECO:0000256" key="4">
    <source>
        <dbReference type="SAM" id="MobiDB-lite"/>
    </source>
</evidence>
<gene>
    <name evidence="6" type="ORF">STSU_029950</name>
</gene>
<dbReference type="InterPro" id="IPR027417">
    <property type="entry name" value="P-loop_NTPase"/>
</dbReference>
<evidence type="ECO:0000256" key="2">
    <source>
        <dbReference type="ARBA" id="ARBA00022737"/>
    </source>
</evidence>
<dbReference type="PRINTS" id="PR00320">
    <property type="entry name" value="GPROTEINBRPT"/>
</dbReference>
<feature type="repeat" description="WD" evidence="3">
    <location>
        <begin position="735"/>
        <end position="776"/>
    </location>
</feature>
<feature type="repeat" description="WD" evidence="3">
    <location>
        <begin position="1227"/>
        <end position="1255"/>
    </location>
</feature>
<evidence type="ECO:0000259" key="5">
    <source>
        <dbReference type="SMART" id="SM00530"/>
    </source>
</evidence>
<dbReference type="EMBL" id="CP029159">
    <property type="protein sequence ID" value="QKM70728.1"/>
    <property type="molecule type" value="Genomic_DNA"/>
</dbReference>
<dbReference type="Gene3D" id="3.40.50.300">
    <property type="entry name" value="P-loop containing nucleotide triphosphate hydrolases"/>
    <property type="match status" value="1"/>
</dbReference>
<keyword evidence="7" id="KW-1185">Reference proteome</keyword>
<dbReference type="PROSITE" id="PS00678">
    <property type="entry name" value="WD_REPEATS_1"/>
    <property type="match status" value="1"/>
</dbReference>
<dbReference type="Pfam" id="PF00400">
    <property type="entry name" value="WD40"/>
    <property type="match status" value="9"/>
</dbReference>
<dbReference type="PANTHER" id="PTHR22847:SF637">
    <property type="entry name" value="WD REPEAT DOMAIN 5B"/>
    <property type="match status" value="1"/>
</dbReference>
<dbReference type="InterPro" id="IPR020472">
    <property type="entry name" value="WD40_PAC1"/>
</dbReference>
<feature type="region of interest" description="Disordered" evidence="4">
    <location>
        <begin position="195"/>
        <end position="227"/>
    </location>
</feature>
<dbReference type="SMART" id="SM00530">
    <property type="entry name" value="HTH_XRE"/>
    <property type="match status" value="1"/>
</dbReference>
<feature type="repeat" description="WD" evidence="3">
    <location>
        <begin position="928"/>
        <end position="959"/>
    </location>
</feature>
<dbReference type="PROSITE" id="PS50082">
    <property type="entry name" value="WD_REPEATS_2"/>
    <property type="match status" value="7"/>
</dbReference>
<keyword evidence="2" id="KW-0677">Repeat</keyword>
<dbReference type="RefSeq" id="WP_040916866.1">
    <property type="nucleotide sequence ID" value="NZ_CP029159.1"/>
</dbReference>
<feature type="repeat" description="WD" evidence="3">
    <location>
        <begin position="792"/>
        <end position="825"/>
    </location>
</feature>
<evidence type="ECO:0000256" key="3">
    <source>
        <dbReference type="PROSITE-ProRule" id="PRU00221"/>
    </source>
</evidence>
<feature type="region of interest" description="Disordered" evidence="4">
    <location>
        <begin position="822"/>
        <end position="845"/>
    </location>
</feature>
<dbReference type="CDD" id="cd00200">
    <property type="entry name" value="WD40"/>
    <property type="match status" value="2"/>
</dbReference>
<reference evidence="6 7" key="1">
    <citation type="journal article" date="2012" name="J. Bacteriol.">
        <title>Draft genome of Streptomyces tsukubaensis NRRL 18488, the producer of the clinically important immunosuppressant tacrolimus (FK506).</title>
        <authorList>
            <person name="Barreiro C."/>
            <person name="Prieto C."/>
            <person name="Sola-Landa A."/>
            <person name="Solera E."/>
            <person name="Martinez-Castro M."/>
            <person name="Perez-Redondo R."/>
            <person name="Garcia-Estrada C."/>
            <person name="Aparicio J.F."/>
            <person name="Fernandez-Martinez L.T."/>
            <person name="Santos-Aberturas J."/>
            <person name="Salehi-Najafabadi Z."/>
            <person name="Rodriguez-Garcia A."/>
            <person name="Tauch A."/>
            <person name="Martin J.F."/>
        </authorList>
    </citation>
    <scope>NUCLEOTIDE SEQUENCE [LARGE SCALE GENOMIC DNA]</scope>
    <source>
        <strain evidence="7">DSM 42081 / NBRC 108919 / NRRL 18488 / 9993</strain>
    </source>
</reference>
<feature type="repeat" description="WD" evidence="3">
    <location>
        <begin position="1091"/>
        <end position="1132"/>
    </location>
</feature>
<dbReference type="InterPro" id="IPR011047">
    <property type="entry name" value="Quinoprotein_ADH-like_sf"/>
</dbReference>
<evidence type="ECO:0000313" key="6">
    <source>
        <dbReference type="EMBL" id="QKM70728.1"/>
    </source>
</evidence>
<dbReference type="InterPro" id="IPR001680">
    <property type="entry name" value="WD40_rpt"/>
</dbReference>
<organism evidence="6 7">
    <name type="scientific">Streptomyces tsukubensis (strain DSM 42081 / NBRC 108919 / NRRL 18488 / 9993)</name>
    <dbReference type="NCBI Taxonomy" id="1114943"/>
    <lineage>
        <taxon>Bacteria</taxon>
        <taxon>Bacillati</taxon>
        <taxon>Actinomycetota</taxon>
        <taxon>Actinomycetes</taxon>
        <taxon>Kitasatosporales</taxon>
        <taxon>Streptomycetaceae</taxon>
        <taxon>Streptomyces</taxon>
    </lineage>
</organism>
<feature type="repeat" description="WD" evidence="3">
    <location>
        <begin position="886"/>
        <end position="927"/>
    </location>
</feature>
<dbReference type="SUPFAM" id="SSF50998">
    <property type="entry name" value="Quinoprotein alcohol dehydrogenase-like"/>
    <property type="match status" value="2"/>
</dbReference>
<proteinExistence type="predicted"/>
<sequence>MAGRRERPLDPEAGPVERFAQDLRELRMAAGGPTYRAMAIRAGYSASTLAAAARGDELPSLPLVLVYATVCGGDPAEWEARWHGTARAIKETEAVRIVDDGPARDAPYRGLARFEPADRALFFGREELLDRMVELVAAHRVVILAGASGSGKSSLLRAGLVPRLQEPGNTPVSCAGIRLLAPGSRPAAAHAHVLTPAAPRGRTGKRTAETGTRPAEATSADGGTSRKRIPARDTVVVVDQFEEVFTLCHDPEERAGFLDLLLTARDPGNGLRVVIAVRADFYGHCTEHPGLVEILRTAHLALGPMNPAELRQAVVGPARAAGLIVERELTARIVEETTAEPGGLPLMSHALLEVWRRRRGRTLTLAAYEAIGGIHGAVADTAEHTYSRLAPAQAQHARRILLRLITPGQGAQDTRRPAPRAELEAGAPDDAPAVLEHLIRARLIALDDDTADLAHEALITAWPRLRTWIDEERARLLVHRRLTADATTWTELDRDPGVLYRGSRLATAQEAFPAPHRDLTPDERVFLTTAITAQDEEQRARVRTTRRLRRSTVALAVLLVLALTAGVTAWQQSRTSERRRDAAVEAQQDALSRQLAAQSTGQIFGNPELASLLALHAYRTAPTSEARASVLWAADLPLISNHRVPQIRTGPQAFSPDLRTVAVVTDTGELLFHDLATGRNRSITPAETEHVDINDPATVPLGAAYSPDGRAIAIGYRSGTVQIRDTASGRLRTSLTGHRHGTLALAFSRDGRRIATAGNDATIRTWNAHTGQPQQVFTAQRKRRPLPTDRFTTIAFAPDHRTLAGSTEGGTVRLWDLTTGAGTVHSSDADRPTPPVPAEPDPRKWSVDDHTSLIAFSPDGQFLATAERDRTVRIRHTRTGTVRTVLPHQDVRVRKVLFSPDGKTLAAADSLGIVRLWDTRSGSQRAMLIGHTATITALAFSPGSATLATASRDGTVRRWTAEDPHSRTLGSHGGEVEFAAFSPDGTTLATTESGRVLRLRDVPTGRARAVVPRTGGPVAFSPDGRTLATSDNGGPVVLRDPRTGTTQTTLPGPTTDATALAVSPDSRTLAAAARDRLHLWDLTTARHRRTLTVRGREITTVAFHPDGGQLVTGSFDGTVRIWDPRSGALLKEISGLTTVNSVAYNPSGTTLATLTSRRTDDGHISIVRLWDADTATLRRTLTWNTSYATGMAFHRNGRNLAVGGFDENVRIWDTETGALRRELPVADTLRTVAFSPDGTTLATGGENRTTRLWTIPLTDEKEAVRKICRTVGRQLTPSEQAQYRTSKTPVCPQP</sequence>